<evidence type="ECO:0000313" key="2">
    <source>
        <dbReference type="Proteomes" id="UP000683000"/>
    </source>
</evidence>
<evidence type="ECO:0000313" key="1">
    <source>
        <dbReference type="EMBL" id="KAG6377933.1"/>
    </source>
</evidence>
<comment type="caution">
    <text evidence="1">The sequence shown here is derived from an EMBL/GenBank/DDBJ whole genome shotgun (WGS) entry which is preliminary data.</text>
</comment>
<dbReference type="Proteomes" id="UP000683000">
    <property type="component" value="Unassembled WGS sequence"/>
</dbReference>
<protein>
    <recommendedName>
        <fullName evidence="3">Ricin B lectin domain-containing protein</fullName>
    </recommendedName>
</protein>
<sequence>MPPFVPDGLYKIRNVEFSRDVAGVNEASRGPGPILGFIDRPGKINALWRIKNVGGGGNEIIIESFSAPGNFASAAQFSNARLFGTPNQTVWTVVKEDSGYYLQSPNAEFVWQLTRDGDLAQIVLIPFTGEDNTQWTFDRVGK</sequence>
<reference evidence="1" key="1">
    <citation type="submission" date="2021-03" db="EMBL/GenBank/DDBJ databases">
        <title>Evolutionary innovations through gain and loss of genes in the ectomycorrhizal Boletales.</title>
        <authorList>
            <person name="Wu G."/>
            <person name="Miyauchi S."/>
            <person name="Morin E."/>
            <person name="Yang Z.-L."/>
            <person name="Xu J."/>
            <person name="Martin F.M."/>
        </authorList>
    </citation>
    <scope>NUCLEOTIDE SEQUENCE</scope>
    <source>
        <strain evidence="1">BR01</strain>
    </source>
</reference>
<dbReference type="OrthoDB" id="2689295at2759"/>
<proteinExistence type="predicted"/>
<evidence type="ECO:0008006" key="3">
    <source>
        <dbReference type="Google" id="ProtNLM"/>
    </source>
</evidence>
<accession>A0A8I3AAE7</accession>
<dbReference type="SUPFAM" id="SSF50370">
    <property type="entry name" value="Ricin B-like lectins"/>
    <property type="match status" value="1"/>
</dbReference>
<name>A0A8I3AAE7_9AGAM</name>
<dbReference type="AlphaFoldDB" id="A0A8I3AAE7"/>
<gene>
    <name evidence="1" type="ORF">JVT61DRAFT_14724</name>
</gene>
<dbReference type="EMBL" id="JAGFBS010000008">
    <property type="protein sequence ID" value="KAG6377933.1"/>
    <property type="molecule type" value="Genomic_DNA"/>
</dbReference>
<organism evidence="1 2">
    <name type="scientific">Boletus reticuloceps</name>
    <dbReference type="NCBI Taxonomy" id="495285"/>
    <lineage>
        <taxon>Eukaryota</taxon>
        <taxon>Fungi</taxon>
        <taxon>Dikarya</taxon>
        <taxon>Basidiomycota</taxon>
        <taxon>Agaricomycotina</taxon>
        <taxon>Agaricomycetes</taxon>
        <taxon>Agaricomycetidae</taxon>
        <taxon>Boletales</taxon>
        <taxon>Boletineae</taxon>
        <taxon>Boletaceae</taxon>
        <taxon>Boletoideae</taxon>
        <taxon>Boletus</taxon>
    </lineage>
</organism>
<keyword evidence="2" id="KW-1185">Reference proteome</keyword>
<dbReference type="Gene3D" id="2.80.10.50">
    <property type="match status" value="1"/>
</dbReference>
<dbReference type="InterPro" id="IPR035992">
    <property type="entry name" value="Ricin_B-like_lectins"/>
</dbReference>